<keyword evidence="2" id="KW-1133">Transmembrane helix</keyword>
<dbReference type="AlphaFoldDB" id="A0AAW8FCW7"/>
<accession>A0AAW8FCW7</accession>
<comment type="caution">
    <text evidence="4">The sequence shown here is derived from an EMBL/GenBank/DDBJ whole genome shotgun (WGS) entry which is preliminary data.</text>
</comment>
<feature type="region of interest" description="Disordered" evidence="1">
    <location>
        <begin position="344"/>
        <end position="380"/>
    </location>
</feature>
<feature type="transmembrane region" description="Helical" evidence="2">
    <location>
        <begin position="131"/>
        <end position="150"/>
    </location>
</feature>
<dbReference type="InterPro" id="IPR050879">
    <property type="entry name" value="Acyltransferase_3"/>
</dbReference>
<dbReference type="PANTHER" id="PTHR23028:SF134">
    <property type="entry name" value="PUTATIVE (AFU_ORTHOLOGUE AFUA_4G08520)-RELATED"/>
    <property type="match status" value="1"/>
</dbReference>
<feature type="transmembrane region" description="Helical" evidence="2">
    <location>
        <begin position="304"/>
        <end position="323"/>
    </location>
</feature>
<dbReference type="PANTHER" id="PTHR23028">
    <property type="entry name" value="ACETYLTRANSFERASE"/>
    <property type="match status" value="1"/>
</dbReference>
<name>A0AAW8FCW7_9ACTN</name>
<evidence type="ECO:0000313" key="4">
    <source>
        <dbReference type="EMBL" id="MDQ0907924.1"/>
    </source>
</evidence>
<dbReference type="RefSeq" id="WP_306976860.1">
    <property type="nucleotide sequence ID" value="NZ_JAUSZV010000005.1"/>
</dbReference>
<feature type="transmembrane region" description="Helical" evidence="2">
    <location>
        <begin position="76"/>
        <end position="96"/>
    </location>
</feature>
<dbReference type="InterPro" id="IPR002656">
    <property type="entry name" value="Acyl_transf_3_dom"/>
</dbReference>
<feature type="transmembrane region" description="Helical" evidence="2">
    <location>
        <begin position="156"/>
        <end position="177"/>
    </location>
</feature>
<evidence type="ECO:0000256" key="2">
    <source>
        <dbReference type="SAM" id="Phobius"/>
    </source>
</evidence>
<organism evidence="4 5">
    <name type="scientific">Streptomyces canus</name>
    <dbReference type="NCBI Taxonomy" id="58343"/>
    <lineage>
        <taxon>Bacteria</taxon>
        <taxon>Bacillati</taxon>
        <taxon>Actinomycetota</taxon>
        <taxon>Actinomycetes</taxon>
        <taxon>Kitasatosporales</taxon>
        <taxon>Streptomycetaceae</taxon>
        <taxon>Streptomyces</taxon>
        <taxon>Streptomyces aurantiacus group</taxon>
    </lineage>
</organism>
<proteinExistence type="predicted"/>
<dbReference type="Proteomes" id="UP001234216">
    <property type="component" value="Unassembled WGS sequence"/>
</dbReference>
<dbReference type="EMBL" id="JAUSZV010000005">
    <property type="protein sequence ID" value="MDQ0907924.1"/>
    <property type="molecule type" value="Genomic_DNA"/>
</dbReference>
<dbReference type="GO" id="GO:0016747">
    <property type="term" value="F:acyltransferase activity, transferring groups other than amino-acyl groups"/>
    <property type="evidence" value="ECO:0007669"/>
    <property type="project" value="InterPro"/>
</dbReference>
<feature type="transmembrane region" description="Helical" evidence="2">
    <location>
        <begin position="276"/>
        <end position="298"/>
    </location>
</feature>
<feature type="domain" description="Acyltransferase 3" evidence="3">
    <location>
        <begin position="9"/>
        <end position="320"/>
    </location>
</feature>
<protein>
    <submittedName>
        <fullName evidence="4">Peptidoglycan/LPS O-acetylase OafA/YrhL</fullName>
    </submittedName>
</protein>
<evidence type="ECO:0000313" key="5">
    <source>
        <dbReference type="Proteomes" id="UP001234216"/>
    </source>
</evidence>
<feature type="transmembrane region" description="Helical" evidence="2">
    <location>
        <begin position="102"/>
        <end position="119"/>
    </location>
</feature>
<reference evidence="4" key="1">
    <citation type="submission" date="2023-07" db="EMBL/GenBank/DDBJ databases">
        <title>Comparative genomics of wheat-associated soil bacteria to identify genetic determinants of phenazine resistance.</title>
        <authorList>
            <person name="Mouncey N."/>
        </authorList>
    </citation>
    <scope>NUCLEOTIDE SEQUENCE</scope>
    <source>
        <strain evidence="4">V4I22</strain>
    </source>
</reference>
<keyword evidence="2" id="KW-0472">Membrane</keyword>
<feature type="transmembrane region" description="Helical" evidence="2">
    <location>
        <begin position="229"/>
        <end position="255"/>
    </location>
</feature>
<sequence length="380" mass="41953">MPVKNYRTLHGIRGVAALCIVAVHSPRLFGVMPEFLGLAVDLFFVLSGFVLAHAYEDRFRQGMTPLTFLRQRWVRLCPLYAVGLLLGIVRQAMWLYDSPTVAWTWSDLLIALPFAVFMLPAPLSPAFPFNAPMWSIFFELLANLVWAVFWRPLQSVKVLAGAVVVCGGFYSWALMYWETPGLGVAWVNFPGGLARVGYSFAVGLLIYRLRDKVRTPRIPPLVLMGVLPVMAFFRPGLIGALLSVLFVFPLVVLLGARSEPRSGTQRVYESLGKASYCVYVLHHPLAVLLYAVVLQVSGQRLESFAPWGGFVFMAMLVTGGLVLTDKYETPARRWLTRRLKVKGREPLPAPGHVALPGGRAAEDDGVADSAPHGARPHPGP</sequence>
<keyword evidence="2" id="KW-0812">Transmembrane</keyword>
<evidence type="ECO:0000256" key="1">
    <source>
        <dbReference type="SAM" id="MobiDB-lite"/>
    </source>
</evidence>
<gene>
    <name evidence="4" type="ORF">QFZ22_003909</name>
</gene>
<feature type="transmembrane region" description="Helical" evidence="2">
    <location>
        <begin position="189"/>
        <end position="209"/>
    </location>
</feature>
<feature type="transmembrane region" description="Helical" evidence="2">
    <location>
        <begin position="35"/>
        <end position="55"/>
    </location>
</feature>
<evidence type="ECO:0000259" key="3">
    <source>
        <dbReference type="Pfam" id="PF01757"/>
    </source>
</evidence>
<dbReference type="Pfam" id="PF01757">
    <property type="entry name" value="Acyl_transf_3"/>
    <property type="match status" value="1"/>
</dbReference>
<feature type="transmembrane region" description="Helical" evidence="2">
    <location>
        <begin position="12"/>
        <end position="29"/>
    </location>
</feature>